<evidence type="ECO:0000313" key="2">
    <source>
        <dbReference type="EMBL" id="VFK15323.1"/>
    </source>
</evidence>
<dbReference type="InterPro" id="IPR024445">
    <property type="entry name" value="Tnp_ISXO2-like"/>
</dbReference>
<evidence type="ECO:0000259" key="1">
    <source>
        <dbReference type="Pfam" id="PF12762"/>
    </source>
</evidence>
<dbReference type="EMBL" id="CAADFK010000075">
    <property type="protein sequence ID" value="VFK15323.1"/>
    <property type="molecule type" value="Genomic_DNA"/>
</dbReference>
<reference evidence="2" key="1">
    <citation type="submission" date="2019-02" db="EMBL/GenBank/DDBJ databases">
        <authorList>
            <person name="Gruber-Vodicka R. H."/>
            <person name="Seah K. B. B."/>
        </authorList>
    </citation>
    <scope>NUCLEOTIDE SEQUENCE</scope>
    <source>
        <strain evidence="2">BECK_S313</strain>
    </source>
</reference>
<protein>
    <submittedName>
        <fullName evidence="2">ISXO2-like transposase domain-containing protein</fullName>
    </submittedName>
</protein>
<gene>
    <name evidence="2" type="ORF">BECKLPF1236B_GA0070989_107521</name>
</gene>
<sequence length="73" mass="8424">MAHTNGIESVRAVLKRGYNGVYHYIGTKHLSRYVDEFIFHLNQGNIKIHTMVRVAALVKGMFGKRFTYKGLIR</sequence>
<proteinExistence type="predicted"/>
<accession>A0A450WE56</accession>
<name>A0A450WE56_9GAMM</name>
<dbReference type="AlphaFoldDB" id="A0A450WE56"/>
<feature type="domain" description="ISXO2-like transposase" evidence="1">
    <location>
        <begin position="2"/>
        <end position="42"/>
    </location>
</feature>
<organism evidence="2">
    <name type="scientific">Candidatus Kentrum sp. LPFa</name>
    <dbReference type="NCBI Taxonomy" id="2126335"/>
    <lineage>
        <taxon>Bacteria</taxon>
        <taxon>Pseudomonadati</taxon>
        <taxon>Pseudomonadota</taxon>
        <taxon>Gammaproteobacteria</taxon>
        <taxon>Candidatus Kentrum</taxon>
    </lineage>
</organism>
<dbReference type="Pfam" id="PF12762">
    <property type="entry name" value="DDE_Tnp_IS1595"/>
    <property type="match status" value="1"/>
</dbReference>